<comment type="caution">
    <text evidence="3">The sequence shown here is derived from an EMBL/GenBank/DDBJ whole genome shotgun (WGS) entry which is preliminary data.</text>
</comment>
<gene>
    <name evidence="3" type="ORF">ACFSW8_10105</name>
</gene>
<evidence type="ECO:0000259" key="2">
    <source>
        <dbReference type="Pfam" id="PF07589"/>
    </source>
</evidence>
<keyword evidence="4" id="KW-1185">Reference proteome</keyword>
<protein>
    <submittedName>
        <fullName evidence="3">PEP-CTERM sorting domain-containing protein</fullName>
    </submittedName>
</protein>
<feature type="chain" id="PRO_5047266376" evidence="1">
    <location>
        <begin position="23"/>
        <end position="277"/>
    </location>
</feature>
<organism evidence="3 4">
    <name type="scientific">Rubritalea tangerina</name>
    <dbReference type="NCBI Taxonomy" id="430798"/>
    <lineage>
        <taxon>Bacteria</taxon>
        <taxon>Pseudomonadati</taxon>
        <taxon>Verrucomicrobiota</taxon>
        <taxon>Verrucomicrobiia</taxon>
        <taxon>Verrucomicrobiales</taxon>
        <taxon>Rubritaleaceae</taxon>
        <taxon>Rubritalea</taxon>
    </lineage>
</organism>
<keyword evidence="1" id="KW-0732">Signal</keyword>
<name>A0ABW4ZC11_9BACT</name>
<dbReference type="RefSeq" id="WP_377088502.1">
    <property type="nucleotide sequence ID" value="NZ_JBHSJL010000014.1"/>
</dbReference>
<evidence type="ECO:0000313" key="4">
    <source>
        <dbReference type="Proteomes" id="UP001597389"/>
    </source>
</evidence>
<dbReference type="Proteomes" id="UP001597389">
    <property type="component" value="Unassembled WGS sequence"/>
</dbReference>
<accession>A0ABW4ZC11</accession>
<reference evidence="4" key="1">
    <citation type="journal article" date="2019" name="Int. J. Syst. Evol. Microbiol.">
        <title>The Global Catalogue of Microorganisms (GCM) 10K type strain sequencing project: providing services to taxonomists for standard genome sequencing and annotation.</title>
        <authorList>
            <consortium name="The Broad Institute Genomics Platform"/>
            <consortium name="The Broad Institute Genome Sequencing Center for Infectious Disease"/>
            <person name="Wu L."/>
            <person name="Ma J."/>
        </authorList>
    </citation>
    <scope>NUCLEOTIDE SEQUENCE [LARGE SCALE GENOMIC DNA]</scope>
    <source>
        <strain evidence="4">CCUG 57942</strain>
    </source>
</reference>
<dbReference type="NCBIfam" id="TIGR02595">
    <property type="entry name" value="PEP_CTERM"/>
    <property type="match status" value="1"/>
</dbReference>
<feature type="signal peptide" evidence="1">
    <location>
        <begin position="1"/>
        <end position="22"/>
    </location>
</feature>
<evidence type="ECO:0000313" key="3">
    <source>
        <dbReference type="EMBL" id="MFD2159250.1"/>
    </source>
</evidence>
<dbReference type="PROSITE" id="PS51257">
    <property type="entry name" value="PROKAR_LIPOPROTEIN"/>
    <property type="match status" value="1"/>
</dbReference>
<feature type="domain" description="Ice-binding protein C-terminal" evidence="2">
    <location>
        <begin position="253"/>
        <end position="275"/>
    </location>
</feature>
<dbReference type="EMBL" id="JBHUJB010000040">
    <property type="protein sequence ID" value="MFD2159250.1"/>
    <property type="molecule type" value="Genomic_DNA"/>
</dbReference>
<dbReference type="Pfam" id="PF07589">
    <property type="entry name" value="PEP-CTERM"/>
    <property type="match status" value="1"/>
</dbReference>
<proteinExistence type="predicted"/>
<dbReference type="InterPro" id="IPR013424">
    <property type="entry name" value="Ice-binding_C"/>
</dbReference>
<sequence>MKLPHIITPACALLACAPLSHAALVWTGAGDGISAFQEANWLDDNGLVPSAGTINGGTPISAATGGLIEISSGSGSPSNYSPAFTLATDSGDDLTVSGGKTLGGAGLIGGGAGSTLTVSNGASLLTGAISAFTEFNFSNATVDLTGSNGINSANGAATMLISAGSSLITQFIANSGNTTNITVDGLSSLEILGTGNGINNAKVNLLTGATLTLASEAELDEQIGQNDIFVNNTLVTLANRDTLLTVTGGQAIAVPEPTTTSLLGLAGITLILRRRKG</sequence>
<evidence type="ECO:0000256" key="1">
    <source>
        <dbReference type="SAM" id="SignalP"/>
    </source>
</evidence>